<comment type="caution">
    <text evidence="1">The sequence shown here is derived from an EMBL/GenBank/DDBJ whole genome shotgun (WGS) entry which is preliminary data.</text>
</comment>
<dbReference type="InterPro" id="IPR008480">
    <property type="entry name" value="DUF761_pln"/>
</dbReference>
<proteinExistence type="predicted"/>
<organism evidence="1 2">
    <name type="scientific">Musa balbisiana</name>
    <name type="common">Banana</name>
    <dbReference type="NCBI Taxonomy" id="52838"/>
    <lineage>
        <taxon>Eukaryota</taxon>
        <taxon>Viridiplantae</taxon>
        <taxon>Streptophyta</taxon>
        <taxon>Embryophyta</taxon>
        <taxon>Tracheophyta</taxon>
        <taxon>Spermatophyta</taxon>
        <taxon>Magnoliopsida</taxon>
        <taxon>Liliopsida</taxon>
        <taxon>Zingiberales</taxon>
        <taxon>Musaceae</taxon>
        <taxon>Musa</taxon>
    </lineage>
</organism>
<sequence length="236" mass="26757">MLAKKGHHHWHQRLPAAASLFQISELKYKSTDLGSIAFQLYTPLAPPAPPSIKTPAEEGGCAAMVRKRSPIVRKALDLIALSFSTRVAKVRRPIARKLLLLKRTKRFNLLRHYNYAFIAEYEFSPSNSPLFRRPCAPPKKRSRFLSLLCGGDGAESVAEGGVFQDELEMLSPGGAFRDELPYDDDGIGREVSREFSEYGDEEDGTVDQRAERFIEKFYEEMRNQRRESDAAREHAL</sequence>
<name>A0A4S8ICX7_MUSBA</name>
<evidence type="ECO:0000313" key="2">
    <source>
        <dbReference type="Proteomes" id="UP000317650"/>
    </source>
</evidence>
<dbReference type="PANTHER" id="PTHR33265">
    <property type="entry name" value="AVR9/CF-9 RAPIDLY ELICITED PROTEIN-RELATED"/>
    <property type="match status" value="1"/>
</dbReference>
<gene>
    <name evidence="1" type="ORF">C4D60_Mb02t23270</name>
</gene>
<dbReference type="PANTHER" id="PTHR33265:SF10">
    <property type="entry name" value="OS01G0133200 PROTEIN"/>
    <property type="match status" value="1"/>
</dbReference>
<reference evidence="1 2" key="1">
    <citation type="journal article" date="2019" name="Nat. Plants">
        <title>Genome sequencing of Musa balbisiana reveals subgenome evolution and function divergence in polyploid bananas.</title>
        <authorList>
            <person name="Yao X."/>
        </authorList>
    </citation>
    <scope>NUCLEOTIDE SEQUENCE [LARGE SCALE GENOMIC DNA]</scope>
    <source>
        <strain evidence="2">cv. DH-PKW</strain>
        <tissue evidence="1">Leaves</tissue>
    </source>
</reference>
<evidence type="ECO:0000313" key="1">
    <source>
        <dbReference type="EMBL" id="THU45941.1"/>
    </source>
</evidence>
<dbReference type="EMBL" id="PYDT01000011">
    <property type="protein sequence ID" value="THU45941.1"/>
    <property type="molecule type" value="Genomic_DNA"/>
</dbReference>
<dbReference type="Pfam" id="PF05553">
    <property type="entry name" value="DUF761"/>
    <property type="match status" value="1"/>
</dbReference>
<protein>
    <submittedName>
        <fullName evidence="1">Uncharacterized protein</fullName>
    </submittedName>
</protein>
<accession>A0A4S8ICX7</accession>
<keyword evidence="2" id="KW-1185">Reference proteome</keyword>
<dbReference type="Proteomes" id="UP000317650">
    <property type="component" value="Chromosome 2"/>
</dbReference>
<dbReference type="AlphaFoldDB" id="A0A4S8ICX7"/>